<evidence type="ECO:0000256" key="4">
    <source>
        <dbReference type="SAM" id="MobiDB-lite"/>
    </source>
</evidence>
<name>A0A3B0NIK9_THEAN</name>
<gene>
    <name evidence="6" type="ORF">TAT_000346700</name>
    <name evidence="7" type="ORF">TAV_000346500</name>
</gene>
<evidence type="ECO:0000256" key="2">
    <source>
        <dbReference type="ARBA" id="ARBA00022771"/>
    </source>
</evidence>
<dbReference type="InterPro" id="IPR036236">
    <property type="entry name" value="Znf_C2H2_sf"/>
</dbReference>
<dbReference type="AlphaFoldDB" id="A0A3B0NIK9"/>
<evidence type="ECO:0000313" key="7">
    <source>
        <dbReference type="EMBL" id="SVP95305.1"/>
    </source>
</evidence>
<dbReference type="SUPFAM" id="SSF57667">
    <property type="entry name" value="beta-beta-alpha zinc fingers"/>
    <property type="match status" value="1"/>
</dbReference>
<keyword evidence="3" id="KW-0862">Zinc</keyword>
<dbReference type="EMBL" id="UIVS01000004">
    <property type="protein sequence ID" value="SVP95305.1"/>
    <property type="molecule type" value="Genomic_DNA"/>
</dbReference>
<sequence>MYKRAYLYCSNAPIPINLEEDPETNKEESSINEQKNDVENENKNIDESIKNYPGNKVSYCVHCKGKTFLNQESVDKHLASKNHLKNVKKTKKNDEKMEEVRRQFIKRMAEVDKRLSQY</sequence>
<evidence type="ECO:0000256" key="3">
    <source>
        <dbReference type="ARBA" id="ARBA00022833"/>
    </source>
</evidence>
<protein>
    <submittedName>
        <fullName evidence="6">Zinc-finger double-stranded RNA-binding, putative</fullName>
    </submittedName>
</protein>
<dbReference type="EMBL" id="UIVT01000004">
    <property type="protein sequence ID" value="SVP94478.1"/>
    <property type="molecule type" value="Genomic_DNA"/>
</dbReference>
<evidence type="ECO:0000256" key="1">
    <source>
        <dbReference type="ARBA" id="ARBA00022723"/>
    </source>
</evidence>
<keyword evidence="2 6" id="KW-0863">Zinc-finger</keyword>
<reference evidence="6" key="1">
    <citation type="submission" date="2018-07" db="EMBL/GenBank/DDBJ databases">
        <authorList>
            <person name="Quirk P.G."/>
            <person name="Krulwich T.A."/>
        </authorList>
    </citation>
    <scope>NUCLEOTIDE SEQUENCE</scope>
    <source>
        <strain evidence="6">Anand</strain>
    </source>
</reference>
<dbReference type="InterPro" id="IPR022755">
    <property type="entry name" value="Znf_C2H2_jaz"/>
</dbReference>
<dbReference type="GO" id="GO:0008270">
    <property type="term" value="F:zinc ion binding"/>
    <property type="evidence" value="ECO:0007669"/>
    <property type="project" value="UniProtKB-KW"/>
</dbReference>
<feature type="compositionally biased region" description="Basic and acidic residues" evidence="4">
    <location>
        <begin position="23"/>
        <end position="49"/>
    </location>
</feature>
<dbReference type="Pfam" id="PF12171">
    <property type="entry name" value="zf-C2H2_jaz"/>
    <property type="match status" value="1"/>
</dbReference>
<feature type="region of interest" description="Disordered" evidence="4">
    <location>
        <begin position="16"/>
        <end position="52"/>
    </location>
</feature>
<proteinExistence type="predicted"/>
<accession>A0A3B0NIK9</accession>
<feature type="domain" description="Zinc finger double-stranded RNA binding" evidence="5">
    <location>
        <begin position="59"/>
        <end position="83"/>
    </location>
</feature>
<keyword evidence="1" id="KW-0479">Metal-binding</keyword>
<organism evidence="6">
    <name type="scientific">Theileria annulata</name>
    <dbReference type="NCBI Taxonomy" id="5874"/>
    <lineage>
        <taxon>Eukaryota</taxon>
        <taxon>Sar</taxon>
        <taxon>Alveolata</taxon>
        <taxon>Apicomplexa</taxon>
        <taxon>Aconoidasida</taxon>
        <taxon>Piroplasmida</taxon>
        <taxon>Theileriidae</taxon>
        <taxon>Theileria</taxon>
    </lineage>
</organism>
<dbReference type="Gene3D" id="3.30.160.60">
    <property type="entry name" value="Classic Zinc Finger"/>
    <property type="match status" value="1"/>
</dbReference>
<evidence type="ECO:0000259" key="5">
    <source>
        <dbReference type="Pfam" id="PF12171"/>
    </source>
</evidence>
<evidence type="ECO:0000313" key="6">
    <source>
        <dbReference type="EMBL" id="SVP94478.1"/>
    </source>
</evidence>